<dbReference type="Gramene" id="KQK17063">
    <property type="protein sequence ID" value="KQK17063"/>
    <property type="gene ID" value="BRADI_1g32283v3"/>
</dbReference>
<dbReference type="Proteomes" id="UP000008810">
    <property type="component" value="Chromosome 1"/>
</dbReference>
<gene>
    <name evidence="2" type="ORF">BRADI_1g32283v3</name>
</gene>
<reference evidence="2" key="2">
    <citation type="submission" date="2017-06" db="EMBL/GenBank/DDBJ databases">
        <title>WGS assembly of Brachypodium distachyon.</title>
        <authorList>
            <consortium name="The International Brachypodium Initiative"/>
            <person name="Lucas S."/>
            <person name="Harmon-Smith M."/>
            <person name="Lail K."/>
            <person name="Tice H."/>
            <person name="Grimwood J."/>
            <person name="Bruce D."/>
            <person name="Barry K."/>
            <person name="Shu S."/>
            <person name="Lindquist E."/>
            <person name="Wang M."/>
            <person name="Pitluck S."/>
            <person name="Vogel J.P."/>
            <person name="Garvin D.F."/>
            <person name="Mockler T.C."/>
            <person name="Schmutz J."/>
            <person name="Rokhsar D."/>
            <person name="Bevan M.W."/>
        </authorList>
    </citation>
    <scope>NUCLEOTIDE SEQUENCE</scope>
    <source>
        <strain evidence="2">Bd21</strain>
    </source>
</reference>
<dbReference type="AlphaFoldDB" id="A0A0Q3H2C2"/>
<evidence type="ECO:0000256" key="1">
    <source>
        <dbReference type="SAM" id="MobiDB-lite"/>
    </source>
</evidence>
<dbReference type="InParanoid" id="A0A0Q3H2C2"/>
<evidence type="ECO:0000313" key="3">
    <source>
        <dbReference type="EnsemblPlants" id="KQK17063"/>
    </source>
</evidence>
<sequence>MTPIFRSTIPSRQLGNPRFTRIRVVAGAPVLPQAGAAALAPTCSRPSTSAASASPLSSLASCSSSSTVLPSSIASPLLSTGADFLSWLRVKAEIGDTEP</sequence>
<evidence type="ECO:0000313" key="4">
    <source>
        <dbReference type="Proteomes" id="UP000008810"/>
    </source>
</evidence>
<dbReference type="EnsemblPlants" id="KQK17063">
    <property type="protein sequence ID" value="KQK17063"/>
    <property type="gene ID" value="BRADI_1g32283v3"/>
</dbReference>
<keyword evidence="4" id="KW-1185">Reference proteome</keyword>
<proteinExistence type="predicted"/>
<reference evidence="2 3" key="1">
    <citation type="journal article" date="2010" name="Nature">
        <title>Genome sequencing and analysis of the model grass Brachypodium distachyon.</title>
        <authorList>
            <consortium name="International Brachypodium Initiative"/>
        </authorList>
    </citation>
    <scope>NUCLEOTIDE SEQUENCE [LARGE SCALE GENOMIC DNA]</scope>
    <source>
        <strain evidence="2 3">Bd21</strain>
    </source>
</reference>
<reference evidence="3" key="3">
    <citation type="submission" date="2018-08" db="UniProtKB">
        <authorList>
            <consortium name="EnsemblPlants"/>
        </authorList>
    </citation>
    <scope>IDENTIFICATION</scope>
    <source>
        <strain evidence="3">cv. Bd21</strain>
    </source>
</reference>
<evidence type="ECO:0000313" key="2">
    <source>
        <dbReference type="EMBL" id="KQK17063.1"/>
    </source>
</evidence>
<protein>
    <submittedName>
        <fullName evidence="2 3">Uncharacterized protein</fullName>
    </submittedName>
</protein>
<dbReference type="EMBL" id="CM000880">
    <property type="protein sequence ID" value="KQK17063.1"/>
    <property type="molecule type" value="Genomic_DNA"/>
</dbReference>
<name>A0A0Q3H2C2_BRADI</name>
<accession>A0A0Q3H2C2</accession>
<feature type="region of interest" description="Disordered" evidence="1">
    <location>
        <begin position="43"/>
        <end position="69"/>
    </location>
</feature>
<organism evidence="2">
    <name type="scientific">Brachypodium distachyon</name>
    <name type="common">Purple false brome</name>
    <name type="synonym">Trachynia distachya</name>
    <dbReference type="NCBI Taxonomy" id="15368"/>
    <lineage>
        <taxon>Eukaryota</taxon>
        <taxon>Viridiplantae</taxon>
        <taxon>Streptophyta</taxon>
        <taxon>Embryophyta</taxon>
        <taxon>Tracheophyta</taxon>
        <taxon>Spermatophyta</taxon>
        <taxon>Magnoliopsida</taxon>
        <taxon>Liliopsida</taxon>
        <taxon>Poales</taxon>
        <taxon>Poaceae</taxon>
        <taxon>BOP clade</taxon>
        <taxon>Pooideae</taxon>
        <taxon>Stipodae</taxon>
        <taxon>Brachypodieae</taxon>
        <taxon>Brachypodium</taxon>
    </lineage>
</organism>